<dbReference type="AntiFam" id="ANF00179">
    <property type="entry name" value="Shadow ORF (opposite mobL)"/>
</dbReference>
<evidence type="ECO:0000313" key="2">
    <source>
        <dbReference type="Proteomes" id="UP000031521"/>
    </source>
</evidence>
<gene>
    <name evidence="1" type="ORF">P73_4825</name>
</gene>
<geneLocation type="plasmid" evidence="1 2">
    <name>pP73E</name>
</geneLocation>
<dbReference type="Proteomes" id="UP000031521">
    <property type="component" value="Plasmid pP73E"/>
</dbReference>
<keyword evidence="2" id="KW-1185">Reference proteome</keyword>
<dbReference type="HOGENOM" id="CLU_823083_0_0_5"/>
<proteinExistence type="predicted"/>
<name>A0A0B5E807_9RHOB</name>
<reference evidence="1 2" key="1">
    <citation type="journal article" date="2014" name="Int. J. Syst. Evol. Microbiol.">
        <title>Celeribacter indicus sp. nov., a polycyclic aromatic hydrocarbon-degrading bacterium from deep-sea sediment and reclassification of Huaishuia halophila as Celeribacter halophilus comb. nov.</title>
        <authorList>
            <person name="Lai Q."/>
            <person name="Cao J."/>
            <person name="Yuan J."/>
            <person name="Li F."/>
            <person name="Shao Z."/>
        </authorList>
    </citation>
    <scope>NUCLEOTIDE SEQUENCE [LARGE SCALE GENOMIC DNA]</scope>
    <source>
        <strain evidence="1">P73</strain>
        <plasmid evidence="2">Plasmid pP73E</plasmid>
    </source>
</reference>
<accession>A0A0B5E807</accession>
<organism evidence="1 2">
    <name type="scientific">Celeribacter indicus</name>
    <dbReference type="NCBI Taxonomy" id="1208324"/>
    <lineage>
        <taxon>Bacteria</taxon>
        <taxon>Pseudomonadati</taxon>
        <taxon>Pseudomonadota</taxon>
        <taxon>Alphaproteobacteria</taxon>
        <taxon>Rhodobacterales</taxon>
        <taxon>Roseobacteraceae</taxon>
        <taxon>Celeribacter</taxon>
    </lineage>
</organism>
<dbReference type="AlphaFoldDB" id="A0A0B5E807"/>
<sequence>MLLPTLFPTFPRFAQPRGKVGFLLPALTPSGKRQLGLLRPETVQHAIRRPVEPVADMTGQLAGDLHHLSRAGLGLVPGPDPPDLDAAFFHLPRAGGKLGQRRSVQLNSAHRLHQLRALVAALPRRRCQLKRLVPLGLQGPVIHAILDAGALKGDVAVPRPGFAPAFQNLDLVPVAVFGGEALGANLAGGQQNVGMVIAIIAIAPWRVQGDIRDHATVHELFLGEVPDQLDTLRMGQLGRQGHAHLAGDLAVLPGLGFLDAVPQLGSVAAPIRCMIRGEDFGVIDTAPRGVIEGQPGAAVFDTLRHTIGNSRCGAAALTAGNHRSSEMIDCHSVPHFA</sequence>
<keyword evidence="1" id="KW-0614">Plasmid</keyword>
<evidence type="ECO:0000313" key="1">
    <source>
        <dbReference type="EMBL" id="AJE49540.1"/>
    </source>
</evidence>
<protein>
    <submittedName>
        <fullName evidence="1">Uncharacterized protein</fullName>
    </submittedName>
</protein>
<dbReference type="EMBL" id="CP004398">
    <property type="protein sequence ID" value="AJE49540.1"/>
    <property type="molecule type" value="Genomic_DNA"/>
</dbReference>
<dbReference type="KEGG" id="cid:P73_4825"/>